<dbReference type="PANTHER" id="PTHR43441">
    <property type="entry name" value="RIBOSOMAL-PROTEIN-SERINE ACETYLTRANSFERASE"/>
    <property type="match status" value="1"/>
</dbReference>
<dbReference type="Pfam" id="PF13302">
    <property type="entry name" value="Acetyltransf_3"/>
    <property type="match status" value="1"/>
</dbReference>
<dbReference type="PANTHER" id="PTHR43441:SF12">
    <property type="entry name" value="RIBOSOMAL N-ACETYLTRANSFERASE YDAF-RELATED"/>
    <property type="match status" value="1"/>
</dbReference>
<dbReference type="GO" id="GO:0005737">
    <property type="term" value="C:cytoplasm"/>
    <property type="evidence" value="ECO:0007669"/>
    <property type="project" value="TreeGrafter"/>
</dbReference>
<evidence type="ECO:0000313" key="2">
    <source>
        <dbReference type="EMBL" id="ANY67863.1"/>
    </source>
</evidence>
<accession>A0A1B2DJH9</accession>
<dbReference type="InterPro" id="IPR016181">
    <property type="entry name" value="Acyl_CoA_acyltransferase"/>
</dbReference>
<dbReference type="AlphaFoldDB" id="A0A1B2DJH9"/>
<sequence>MFKSIIDQDSYLSFLENRHAEQLFELIDNSRDSISEWLDFPNHTHEINDTRKFIERTLSSFAANNGYWVGIWHKGKLAGSIGYLYFDWHSKKTEIGYWLSQDFEGLGLATKACSLFMKHAFEELKLNKVEICMATSNIRSRAVPERLGFKEEGTVRCFEFLNGKYLDRVTYGMIGEEWSGSTKD</sequence>
<gene>
    <name evidence="2" type="ORF">BBD42_16320</name>
</gene>
<evidence type="ECO:0000259" key="1">
    <source>
        <dbReference type="PROSITE" id="PS51186"/>
    </source>
</evidence>
<dbReference type="GO" id="GO:0008999">
    <property type="term" value="F:protein-N-terminal-alanine acetyltransferase activity"/>
    <property type="evidence" value="ECO:0007669"/>
    <property type="project" value="TreeGrafter"/>
</dbReference>
<dbReference type="Gene3D" id="3.40.630.30">
    <property type="match status" value="1"/>
</dbReference>
<name>A0A1B2DJH9_9BACL</name>
<feature type="domain" description="N-acetyltransferase" evidence="1">
    <location>
        <begin position="24"/>
        <end position="167"/>
    </location>
</feature>
<dbReference type="PROSITE" id="PS51186">
    <property type="entry name" value="GNAT"/>
    <property type="match status" value="1"/>
</dbReference>
<protein>
    <submittedName>
        <fullName evidence="2">Ribosomal-protein-serine acetyltransferase</fullName>
    </submittedName>
</protein>
<dbReference type="SUPFAM" id="SSF55729">
    <property type="entry name" value="Acyl-CoA N-acyltransferases (Nat)"/>
    <property type="match status" value="1"/>
</dbReference>
<keyword evidence="2" id="KW-0808">Transferase</keyword>
<dbReference type="InterPro" id="IPR000182">
    <property type="entry name" value="GNAT_dom"/>
</dbReference>
<proteinExistence type="predicted"/>
<dbReference type="InterPro" id="IPR051908">
    <property type="entry name" value="Ribosomal_N-acetyltransferase"/>
</dbReference>
<dbReference type="EMBL" id="CP016808">
    <property type="protein sequence ID" value="ANY67863.1"/>
    <property type="molecule type" value="Genomic_DNA"/>
</dbReference>
<dbReference type="GO" id="GO:1990189">
    <property type="term" value="F:protein N-terminal-serine acetyltransferase activity"/>
    <property type="evidence" value="ECO:0007669"/>
    <property type="project" value="TreeGrafter"/>
</dbReference>
<reference evidence="2" key="1">
    <citation type="submission" date="2016-08" db="EMBL/GenBank/DDBJ databases">
        <title>Complete Genome Seqeunce of Paenibacillus sp. BIHB 4019 from tea rhizoplane.</title>
        <authorList>
            <person name="Thakur R."/>
            <person name="Swarnkar M.K."/>
            <person name="Gulati A."/>
        </authorList>
    </citation>
    <scope>NUCLEOTIDE SEQUENCE [LARGE SCALE GENOMIC DNA]</scope>
    <source>
        <strain evidence="2">BIHB4019</strain>
    </source>
</reference>
<organism evidence="2">
    <name type="scientific">Paenibacillus sp. BIHB 4019</name>
    <dbReference type="NCBI Taxonomy" id="1870819"/>
    <lineage>
        <taxon>Bacteria</taxon>
        <taxon>Bacillati</taxon>
        <taxon>Bacillota</taxon>
        <taxon>Bacilli</taxon>
        <taxon>Bacillales</taxon>
        <taxon>Paenibacillaceae</taxon>
        <taxon>Paenibacillus</taxon>
    </lineage>
</organism>
<dbReference type="RefSeq" id="WP_099519037.1">
    <property type="nucleotide sequence ID" value="NZ_CP016808.1"/>
</dbReference>